<accession>A0A1B1A4L7</accession>
<keyword evidence="6 7" id="KW-0742">SOS response</keyword>
<dbReference type="InterPro" id="IPR050066">
    <property type="entry name" value="UvrABC_protein_C"/>
</dbReference>
<reference evidence="12 13" key="1">
    <citation type="journal article" date="2016" name="ISME J.">
        <title>Global occurrence and heterogeneity of the Roseobacter-clade species Ruegeria mobilis.</title>
        <authorList>
            <person name="Sonnenschein E."/>
            <person name="Gram L."/>
        </authorList>
    </citation>
    <scope>NUCLEOTIDE SEQUENCE [LARGE SCALE GENOMIC DNA]</scope>
    <source>
        <strain evidence="12 13">F1926</strain>
    </source>
</reference>
<evidence type="ECO:0000313" key="12">
    <source>
        <dbReference type="EMBL" id="ANP41505.1"/>
    </source>
</evidence>
<evidence type="ECO:0000259" key="10">
    <source>
        <dbReference type="PROSITE" id="PS50164"/>
    </source>
</evidence>
<evidence type="ECO:0000256" key="6">
    <source>
        <dbReference type="ARBA" id="ARBA00023236"/>
    </source>
</evidence>
<dbReference type="Gene3D" id="1.10.150.20">
    <property type="entry name" value="5' to 3' exonuclease, C-terminal subdomain"/>
    <property type="match status" value="1"/>
</dbReference>
<dbReference type="Proteomes" id="UP000013243">
    <property type="component" value="Chromosome"/>
</dbReference>
<name>A0A1B1A4L7_9RHOB</name>
<dbReference type="AlphaFoldDB" id="A0A1B1A4L7"/>
<dbReference type="Pfam" id="PF08459">
    <property type="entry name" value="UvrC_RNaseH_dom"/>
    <property type="match status" value="1"/>
</dbReference>
<dbReference type="GO" id="GO:0009381">
    <property type="term" value="F:excinuclease ABC activity"/>
    <property type="evidence" value="ECO:0007669"/>
    <property type="project" value="UniProtKB-UniRule"/>
</dbReference>
<evidence type="ECO:0000256" key="7">
    <source>
        <dbReference type="HAMAP-Rule" id="MF_00203"/>
    </source>
</evidence>
<evidence type="ECO:0000256" key="5">
    <source>
        <dbReference type="ARBA" id="ARBA00023204"/>
    </source>
</evidence>
<keyword evidence="5 7" id="KW-0234">DNA repair</keyword>
<dbReference type="Gene3D" id="3.40.1440.10">
    <property type="entry name" value="GIY-YIG endonuclease"/>
    <property type="match status" value="1"/>
</dbReference>
<evidence type="ECO:0000256" key="8">
    <source>
        <dbReference type="SAM" id="MobiDB-lite"/>
    </source>
</evidence>
<dbReference type="STRING" id="1265309.K529_012075"/>
<dbReference type="InterPro" id="IPR001943">
    <property type="entry name" value="UVR_dom"/>
</dbReference>
<dbReference type="SUPFAM" id="SSF47781">
    <property type="entry name" value="RuvA domain 2-like"/>
    <property type="match status" value="1"/>
</dbReference>
<sequence length="630" mass="70271">MSENMSDPSAESPGQSETPRTGYGVIQDYLKTLDSSPGVYRMLDHESRVLYVGKARNLRARVSNYTRPGHTPRIEKMISQTTRMMFLTTRTETEALLLEQNLIKQLKPKYNVLLRDDKSFPNILVGKNHAYPQLKKHRGARKEKGSYFGPFASASAVNRTLNQLQKAFLLRNCSDTMFENRTRPCLQYQIKRCSGPCVGLISHDDYSDSVRDAERFLAGRSTKIQEELGAQMMAASEAMEYERAAALRDRIKALTQVQSAQGINPRGVAEADIIGLHLENGLACVQVFFIRANQNWGNQDFYPRVADDMSAAEVMEAFIGQFYDNKDVPRQLILSDDIENADLMAAALGDKAGRKVEILIPQRGEKTELVASAVRNARESLARRMAESATQTKLLRGIADAFGLEGPPNRIEVYDNSHIQGTNAVGGMIVMGPEGFMKNAYRKFNIKDGETIAGDDFGMMKAVLNRRFSRLLKEDPDRQKGMWPDLLLIDGGAGQVSAVAEIMEEHGVQDIPMIGVAKGVDRDHGKEEFYRPGENAFALQRNDPVLYFIQRMRDEAHRFAIGTHRAKRAKSLVANPLDEIPGVGARRKKALLTHFGSAKAVSRANLSDLKAVDGVSDALAETIYNYFQVR</sequence>
<dbReference type="InterPro" id="IPR047296">
    <property type="entry name" value="GIY-YIG_UvrC_Cho"/>
</dbReference>
<dbReference type="SUPFAM" id="SSF46600">
    <property type="entry name" value="C-terminal UvrC-binding domain of UvrB"/>
    <property type="match status" value="1"/>
</dbReference>
<comment type="function">
    <text evidence="7">The UvrABC repair system catalyzes the recognition and processing of DNA lesions. UvrC both incises the 5' and 3' sides of the lesion. The N-terminal half is responsible for the 3' incision and the C-terminal half is responsible for the 5' incision.</text>
</comment>
<dbReference type="PROSITE" id="PS50151">
    <property type="entry name" value="UVR"/>
    <property type="match status" value="1"/>
</dbReference>
<dbReference type="SMART" id="SM00465">
    <property type="entry name" value="GIYc"/>
    <property type="match status" value="1"/>
</dbReference>
<dbReference type="InterPro" id="IPR010994">
    <property type="entry name" value="RuvA_2-like"/>
</dbReference>
<dbReference type="InterPro" id="IPR003583">
    <property type="entry name" value="Hlx-hairpin-Hlx_DNA-bd_motif"/>
</dbReference>
<dbReference type="NCBIfam" id="TIGR00194">
    <property type="entry name" value="uvrC"/>
    <property type="match status" value="1"/>
</dbReference>
<dbReference type="InterPro" id="IPR004791">
    <property type="entry name" value="UvrC"/>
</dbReference>
<evidence type="ECO:0000256" key="4">
    <source>
        <dbReference type="ARBA" id="ARBA00022881"/>
    </source>
</evidence>
<evidence type="ECO:0000256" key="3">
    <source>
        <dbReference type="ARBA" id="ARBA00022769"/>
    </source>
</evidence>
<dbReference type="Pfam" id="PF01541">
    <property type="entry name" value="GIY-YIG"/>
    <property type="match status" value="1"/>
</dbReference>
<comment type="subcellular location">
    <subcellularLocation>
        <location evidence="7">Cytoplasm</location>
    </subcellularLocation>
</comment>
<dbReference type="Gene3D" id="3.30.420.340">
    <property type="entry name" value="UvrC, RNAse H endonuclease domain"/>
    <property type="match status" value="1"/>
</dbReference>
<feature type="region of interest" description="Disordered" evidence="8">
    <location>
        <begin position="1"/>
        <end position="22"/>
    </location>
</feature>
<feature type="domain" description="UvrC family homology region profile" evidence="11">
    <location>
        <begin position="273"/>
        <end position="503"/>
    </location>
</feature>
<dbReference type="SMART" id="SM00278">
    <property type="entry name" value="HhH1"/>
    <property type="match status" value="2"/>
</dbReference>
<dbReference type="GO" id="GO:0003677">
    <property type="term" value="F:DNA binding"/>
    <property type="evidence" value="ECO:0007669"/>
    <property type="project" value="UniProtKB-UniRule"/>
</dbReference>
<feature type="compositionally biased region" description="Polar residues" evidence="8">
    <location>
        <begin position="1"/>
        <end position="19"/>
    </location>
</feature>
<dbReference type="InterPro" id="IPR036876">
    <property type="entry name" value="UVR_dom_sf"/>
</dbReference>
<dbReference type="EMBL" id="CP015230">
    <property type="protein sequence ID" value="ANP41505.1"/>
    <property type="molecule type" value="Genomic_DNA"/>
</dbReference>
<dbReference type="Pfam" id="PF14520">
    <property type="entry name" value="HHH_5"/>
    <property type="match status" value="1"/>
</dbReference>
<protein>
    <recommendedName>
        <fullName evidence="7">UvrABC system protein C</fullName>
        <shortName evidence="7">Protein UvrC</shortName>
    </recommendedName>
    <alternativeName>
        <fullName evidence="7">Excinuclease ABC subunit C</fullName>
    </alternativeName>
</protein>
<dbReference type="GO" id="GO:0005737">
    <property type="term" value="C:cytoplasm"/>
    <property type="evidence" value="ECO:0007669"/>
    <property type="project" value="UniProtKB-SubCell"/>
</dbReference>
<dbReference type="NCBIfam" id="NF001824">
    <property type="entry name" value="PRK00558.1-5"/>
    <property type="match status" value="1"/>
</dbReference>
<dbReference type="Pfam" id="PF22920">
    <property type="entry name" value="UvrC_RNaseH"/>
    <property type="match status" value="1"/>
</dbReference>
<dbReference type="GO" id="GO:0009380">
    <property type="term" value="C:excinuclease repair complex"/>
    <property type="evidence" value="ECO:0007669"/>
    <property type="project" value="InterPro"/>
</dbReference>
<dbReference type="Gene3D" id="4.10.860.10">
    <property type="entry name" value="UVR domain"/>
    <property type="match status" value="1"/>
</dbReference>
<gene>
    <name evidence="7" type="primary">uvrC</name>
    <name evidence="12" type="ORF">K529_012075</name>
</gene>
<comment type="subunit">
    <text evidence="7">Interacts with UvrB in an incision complex.</text>
</comment>
<dbReference type="PROSITE" id="PS50164">
    <property type="entry name" value="GIY_YIG"/>
    <property type="match status" value="1"/>
</dbReference>
<dbReference type="InterPro" id="IPR035901">
    <property type="entry name" value="GIY-YIG_endonuc_sf"/>
</dbReference>
<proteinExistence type="inferred from homology"/>
<dbReference type="SUPFAM" id="SSF82771">
    <property type="entry name" value="GIY-YIG endonuclease"/>
    <property type="match status" value="1"/>
</dbReference>
<dbReference type="FunFam" id="3.30.420.340:FF:000001">
    <property type="entry name" value="UvrABC system protein C"/>
    <property type="match status" value="1"/>
</dbReference>
<dbReference type="FunFam" id="3.40.1440.10:FF:000001">
    <property type="entry name" value="UvrABC system protein C"/>
    <property type="match status" value="1"/>
</dbReference>
<keyword evidence="1 7" id="KW-0963">Cytoplasm</keyword>
<dbReference type="InterPro" id="IPR001162">
    <property type="entry name" value="UvrC_RNase_H_dom"/>
</dbReference>
<dbReference type="OrthoDB" id="9804933at2"/>
<feature type="domain" description="UVR" evidence="9">
    <location>
        <begin position="222"/>
        <end position="257"/>
    </location>
</feature>
<evidence type="ECO:0000256" key="1">
    <source>
        <dbReference type="ARBA" id="ARBA00022490"/>
    </source>
</evidence>
<keyword evidence="3 7" id="KW-0228">DNA excision</keyword>
<dbReference type="PROSITE" id="PS50165">
    <property type="entry name" value="UVRC"/>
    <property type="match status" value="1"/>
</dbReference>
<dbReference type="KEGG" id="rmb:K529_012075"/>
<evidence type="ECO:0000313" key="13">
    <source>
        <dbReference type="Proteomes" id="UP000013243"/>
    </source>
</evidence>
<organism evidence="12 13">
    <name type="scientific">Tritonibacter mobilis F1926</name>
    <dbReference type="NCBI Taxonomy" id="1265309"/>
    <lineage>
        <taxon>Bacteria</taxon>
        <taxon>Pseudomonadati</taxon>
        <taxon>Pseudomonadota</taxon>
        <taxon>Alphaproteobacteria</taxon>
        <taxon>Rhodobacterales</taxon>
        <taxon>Paracoccaceae</taxon>
        <taxon>Tritonibacter</taxon>
    </lineage>
</organism>
<dbReference type="GO" id="GO:0009432">
    <property type="term" value="P:SOS response"/>
    <property type="evidence" value="ECO:0007669"/>
    <property type="project" value="UniProtKB-UniRule"/>
</dbReference>
<evidence type="ECO:0000259" key="9">
    <source>
        <dbReference type="PROSITE" id="PS50151"/>
    </source>
</evidence>
<dbReference type="Pfam" id="PF02151">
    <property type="entry name" value="UVR"/>
    <property type="match status" value="1"/>
</dbReference>
<dbReference type="InterPro" id="IPR000305">
    <property type="entry name" value="GIY-YIG_endonuc"/>
</dbReference>
<dbReference type="PANTHER" id="PTHR30562">
    <property type="entry name" value="UVRC/OXIDOREDUCTASE"/>
    <property type="match status" value="1"/>
</dbReference>
<evidence type="ECO:0000259" key="11">
    <source>
        <dbReference type="PROSITE" id="PS50165"/>
    </source>
</evidence>
<dbReference type="PANTHER" id="PTHR30562:SF1">
    <property type="entry name" value="UVRABC SYSTEM PROTEIN C"/>
    <property type="match status" value="1"/>
</dbReference>
<dbReference type="GO" id="GO:0006289">
    <property type="term" value="P:nucleotide-excision repair"/>
    <property type="evidence" value="ECO:0007669"/>
    <property type="project" value="UniProtKB-UniRule"/>
</dbReference>
<comment type="similarity">
    <text evidence="7">Belongs to the UvrC family.</text>
</comment>
<dbReference type="CDD" id="cd10434">
    <property type="entry name" value="GIY-YIG_UvrC_Cho"/>
    <property type="match status" value="1"/>
</dbReference>
<keyword evidence="2 7" id="KW-0227">DNA damage</keyword>
<feature type="domain" description="GIY-YIG" evidence="10">
    <location>
        <begin position="35"/>
        <end position="112"/>
    </location>
</feature>
<keyword evidence="4 7" id="KW-0267">Excision nuclease</keyword>
<dbReference type="InterPro" id="IPR038476">
    <property type="entry name" value="UvrC_RNase_H_dom_sf"/>
</dbReference>
<dbReference type="HAMAP" id="MF_00203">
    <property type="entry name" value="UvrC"/>
    <property type="match status" value="1"/>
</dbReference>
<evidence type="ECO:0000256" key="2">
    <source>
        <dbReference type="ARBA" id="ARBA00022763"/>
    </source>
</evidence>